<protein>
    <submittedName>
        <fullName evidence="1">Uncharacterized protein</fullName>
    </submittedName>
</protein>
<sequence length="93" mass="10553">MFAKLLNYKRLKMKIEHGVMVMKGDKAWGSKHADGHSEECGWIEPADAPIHDPQFCKCPTDVTWKGSPDTDELMTGTLVRVIRRTEVIVVNEK</sequence>
<reference evidence="1" key="1">
    <citation type="submission" date="2020-03" db="EMBL/GenBank/DDBJ databases">
        <title>The deep terrestrial virosphere.</title>
        <authorList>
            <person name="Holmfeldt K."/>
            <person name="Nilsson E."/>
            <person name="Simone D."/>
            <person name="Lopez-Fernandez M."/>
            <person name="Wu X."/>
            <person name="de Brujin I."/>
            <person name="Lundin D."/>
            <person name="Andersson A."/>
            <person name="Bertilsson S."/>
            <person name="Dopson M."/>
        </authorList>
    </citation>
    <scope>NUCLEOTIDE SEQUENCE</scope>
    <source>
        <strain evidence="1">MM415B02238</strain>
    </source>
</reference>
<dbReference type="AlphaFoldDB" id="A0A6M3KV21"/>
<evidence type="ECO:0000313" key="1">
    <source>
        <dbReference type="EMBL" id="QJA85265.1"/>
    </source>
</evidence>
<dbReference type="EMBL" id="MT142564">
    <property type="protein sequence ID" value="QJA85265.1"/>
    <property type="molecule type" value="Genomic_DNA"/>
</dbReference>
<name>A0A6M3KV21_9ZZZZ</name>
<gene>
    <name evidence="1" type="ORF">MM415B02238_0013</name>
</gene>
<organism evidence="1">
    <name type="scientific">viral metagenome</name>
    <dbReference type="NCBI Taxonomy" id="1070528"/>
    <lineage>
        <taxon>unclassified sequences</taxon>
        <taxon>metagenomes</taxon>
        <taxon>organismal metagenomes</taxon>
    </lineage>
</organism>
<accession>A0A6M3KV21</accession>
<proteinExistence type="predicted"/>